<dbReference type="Pfam" id="PF00909">
    <property type="entry name" value="Ammonium_transp"/>
    <property type="match status" value="1"/>
</dbReference>
<protein>
    <submittedName>
        <fullName evidence="10">Ammonium transporter</fullName>
    </submittedName>
</protein>
<evidence type="ECO:0000256" key="2">
    <source>
        <dbReference type="ARBA" id="ARBA00005887"/>
    </source>
</evidence>
<dbReference type="PANTHER" id="PTHR11730">
    <property type="entry name" value="AMMONIUM TRANSPORTER"/>
    <property type="match status" value="1"/>
</dbReference>
<evidence type="ECO:0000256" key="1">
    <source>
        <dbReference type="ARBA" id="ARBA00004141"/>
    </source>
</evidence>
<dbReference type="PANTHER" id="PTHR11730:SF6">
    <property type="entry name" value="AMMONIUM TRANSPORTER"/>
    <property type="match status" value="1"/>
</dbReference>
<dbReference type="Gene3D" id="1.10.3430.10">
    <property type="entry name" value="Ammonium transporter AmtB like domains"/>
    <property type="match status" value="1"/>
</dbReference>
<feature type="transmembrane region" description="Helical" evidence="8">
    <location>
        <begin position="301"/>
        <end position="318"/>
    </location>
</feature>
<evidence type="ECO:0000256" key="8">
    <source>
        <dbReference type="SAM" id="Phobius"/>
    </source>
</evidence>
<dbReference type="Proteomes" id="UP001164632">
    <property type="component" value="Chromosome"/>
</dbReference>
<feature type="transmembrane region" description="Helical" evidence="8">
    <location>
        <begin position="324"/>
        <end position="345"/>
    </location>
</feature>
<feature type="transmembrane region" description="Helical" evidence="8">
    <location>
        <begin position="275"/>
        <end position="294"/>
    </location>
</feature>
<evidence type="ECO:0000313" key="10">
    <source>
        <dbReference type="EMBL" id="WAE54222.1"/>
    </source>
</evidence>
<reference evidence="10" key="1">
    <citation type="submission" date="2022-11" db="EMBL/GenBank/DDBJ databases">
        <title>Genomic of Pseudomonas TF18.</title>
        <authorList>
            <person name="Liu T."/>
        </authorList>
    </citation>
    <scope>NUCLEOTIDE SEQUENCE</scope>
    <source>
        <strain evidence="10">TF18</strain>
    </source>
</reference>
<organism evidence="10 11">
    <name type="scientific">Stutzerimonas frequens</name>
    <dbReference type="NCBI Taxonomy" id="2968969"/>
    <lineage>
        <taxon>Bacteria</taxon>
        <taxon>Pseudomonadati</taxon>
        <taxon>Pseudomonadota</taxon>
        <taxon>Gammaproteobacteria</taxon>
        <taxon>Pseudomonadales</taxon>
        <taxon>Pseudomonadaceae</taxon>
        <taxon>Stutzerimonas</taxon>
    </lineage>
</organism>
<dbReference type="RefSeq" id="WP_267932511.1">
    <property type="nucleotide sequence ID" value="NZ_CP113257.1"/>
</dbReference>
<feature type="transmembrane region" description="Helical" evidence="8">
    <location>
        <begin position="128"/>
        <end position="150"/>
    </location>
</feature>
<feature type="transmembrane region" description="Helical" evidence="8">
    <location>
        <begin position="386"/>
        <end position="410"/>
    </location>
</feature>
<feature type="transmembrane region" description="Helical" evidence="8">
    <location>
        <begin position="157"/>
        <end position="178"/>
    </location>
</feature>
<feature type="transmembrane region" description="Helical" evidence="8">
    <location>
        <begin position="352"/>
        <end position="374"/>
    </location>
</feature>
<evidence type="ECO:0000313" key="11">
    <source>
        <dbReference type="Proteomes" id="UP001164632"/>
    </source>
</evidence>
<feature type="transmembrane region" description="Helical" evidence="8">
    <location>
        <begin position="237"/>
        <end position="260"/>
    </location>
</feature>
<evidence type="ECO:0000256" key="7">
    <source>
        <dbReference type="ARBA" id="ARBA00023177"/>
    </source>
</evidence>
<dbReference type="GO" id="GO:0016020">
    <property type="term" value="C:membrane"/>
    <property type="evidence" value="ECO:0007669"/>
    <property type="project" value="UniProtKB-SubCell"/>
</dbReference>
<evidence type="ECO:0000256" key="5">
    <source>
        <dbReference type="ARBA" id="ARBA00022989"/>
    </source>
</evidence>
<feature type="domain" description="Ammonium transporter AmtB-like" evidence="9">
    <location>
        <begin position="40"/>
        <end position="440"/>
    </location>
</feature>
<feature type="transmembrane region" description="Helical" evidence="8">
    <location>
        <begin position="198"/>
        <end position="216"/>
    </location>
</feature>
<dbReference type="GO" id="GO:0008519">
    <property type="term" value="F:ammonium channel activity"/>
    <property type="evidence" value="ECO:0007669"/>
    <property type="project" value="InterPro"/>
</dbReference>
<evidence type="ECO:0000259" key="9">
    <source>
        <dbReference type="Pfam" id="PF00909"/>
    </source>
</evidence>
<feature type="transmembrane region" description="Helical" evidence="8">
    <location>
        <begin position="40"/>
        <end position="61"/>
    </location>
</feature>
<evidence type="ECO:0000256" key="4">
    <source>
        <dbReference type="ARBA" id="ARBA00022692"/>
    </source>
</evidence>
<keyword evidence="5 8" id="KW-1133">Transmembrane helix</keyword>
<dbReference type="EMBL" id="CP113257">
    <property type="protein sequence ID" value="WAE54222.1"/>
    <property type="molecule type" value="Genomic_DNA"/>
</dbReference>
<feature type="transmembrane region" description="Helical" evidence="8">
    <location>
        <begin position="73"/>
        <end position="94"/>
    </location>
</feature>
<dbReference type="InterPro" id="IPR024041">
    <property type="entry name" value="NH4_transpt_AmtB-like_dom"/>
</dbReference>
<evidence type="ECO:0000256" key="3">
    <source>
        <dbReference type="ARBA" id="ARBA00022448"/>
    </source>
</evidence>
<proteinExistence type="inferred from homology"/>
<accession>A0AA47E7B9</accession>
<dbReference type="GO" id="GO:0097272">
    <property type="term" value="P:ammonium homeostasis"/>
    <property type="evidence" value="ECO:0007669"/>
    <property type="project" value="TreeGrafter"/>
</dbReference>
<evidence type="ECO:0000256" key="6">
    <source>
        <dbReference type="ARBA" id="ARBA00023136"/>
    </source>
</evidence>
<keyword evidence="7" id="KW-0924">Ammonia transport</keyword>
<keyword evidence="3" id="KW-0813">Transport</keyword>
<gene>
    <name evidence="10" type="ORF">OSV15_08690</name>
</gene>
<name>A0AA47E7B9_9GAMM</name>
<keyword evidence="4 8" id="KW-0812">Transmembrane</keyword>
<comment type="subcellular location">
    <subcellularLocation>
        <location evidence="1">Membrane</location>
        <topology evidence="1">Multi-pass membrane protein</topology>
    </subcellularLocation>
</comment>
<dbReference type="InterPro" id="IPR029020">
    <property type="entry name" value="Ammonium/urea_transptr"/>
</dbReference>
<dbReference type="SUPFAM" id="SSF111352">
    <property type="entry name" value="Ammonium transporter"/>
    <property type="match status" value="1"/>
</dbReference>
<dbReference type="AlphaFoldDB" id="A0AA47E7B9"/>
<keyword evidence="6 8" id="KW-0472">Membrane</keyword>
<sequence>MTTNSNYCIEDSAMEEQTTPTLQELQALIEMTNTLNMEIFYWWCTALMILIHAGFLSYEIGASRLKNALAAGVKNILAFGFVIPSVFLLGWAVYNAFPDGLVPRMDALLAAMPWSESMGPNLQDNATGIFWGAFALFAATTGSILSGAIIERTRMSAFIIMTIILGGVLWLLAAAWGWHPEGWLTVKFGYHDVGAAGVVHMIAGFFALAVVINLGARIGRFNPDGSANEIVGHSMPMSVVGLMLIIVGFFGFLGGCIIYNSGAQWINIYGQPTNLSAFAFNTLMGFAGGLIGAYLTTREPFWMMSGGLVGIISVAPALDLYHPGLAYLIGMGVAAAAPLVNNLLLKFRLDDAVGAFAVHGFSGFAGLLISGVFLSGYPNVNGMAEISFTGQLVGALVMAALGFIPGYAISYGLKKIGMLRVPAHAEERGLDLTEVPAQAYPEWSTLYGHATVDDGREFTTLIVENKPA</sequence>
<comment type="similarity">
    <text evidence="2">Belongs to the ammonia transporter channel (TC 1.A.11.2) family.</text>
</comment>